<organism evidence="1 2">
    <name type="scientific">Pedobacter steynii</name>
    <dbReference type="NCBI Taxonomy" id="430522"/>
    <lineage>
        <taxon>Bacteria</taxon>
        <taxon>Pseudomonadati</taxon>
        <taxon>Bacteroidota</taxon>
        <taxon>Sphingobacteriia</taxon>
        <taxon>Sphingobacteriales</taxon>
        <taxon>Sphingobacteriaceae</taxon>
        <taxon>Pedobacter</taxon>
    </lineage>
</organism>
<name>A0A1G9P6P3_9SPHI</name>
<reference evidence="2" key="1">
    <citation type="submission" date="2016-10" db="EMBL/GenBank/DDBJ databases">
        <authorList>
            <person name="Varghese N."/>
            <person name="Submissions S."/>
        </authorList>
    </citation>
    <scope>NUCLEOTIDE SEQUENCE [LARGE SCALE GENOMIC DNA]</scope>
    <source>
        <strain evidence="2">DSM 19110</strain>
    </source>
</reference>
<keyword evidence="2" id="KW-1185">Reference proteome</keyword>
<proteinExistence type="predicted"/>
<sequence>MSVPAVTEIKDGRFLLAGWIPMAGWGGSMIIHEMVQSPEGRIGTKWMKEIIPATQKEKLLAKEINRSASFATESSSFLLTFDVEPGTDLTGKLGALFLAADDETNACEMQISPKQKKAQFGNGQLRNFSGMEKSLREGGAPSNARNYAIENLIDTDKPFTVRIIVKYDSKFGGSLIDTEIAGKRTMIAFRPDLKVGKLLLRSEEPGIKNVKIAKI</sequence>
<evidence type="ECO:0000313" key="2">
    <source>
        <dbReference type="Proteomes" id="UP000183200"/>
    </source>
</evidence>
<dbReference type="Proteomes" id="UP000183200">
    <property type="component" value="Unassembled WGS sequence"/>
</dbReference>
<dbReference type="AlphaFoldDB" id="A0A1G9P6P3"/>
<dbReference type="RefSeq" id="WP_143010362.1">
    <property type="nucleotide sequence ID" value="NZ_FNGY01000002.1"/>
</dbReference>
<gene>
    <name evidence="1" type="ORF">SAMN05421820_102562</name>
</gene>
<protein>
    <submittedName>
        <fullName evidence="1">Uncharacterized protein</fullName>
    </submittedName>
</protein>
<dbReference type="OrthoDB" id="9759709at2"/>
<evidence type="ECO:0000313" key="1">
    <source>
        <dbReference type="EMBL" id="SDL94456.1"/>
    </source>
</evidence>
<accession>A0A1G9P6P3</accession>
<dbReference type="EMBL" id="FNGY01000002">
    <property type="protein sequence ID" value="SDL94456.1"/>
    <property type="molecule type" value="Genomic_DNA"/>
</dbReference>